<dbReference type="KEGG" id="mrr:Moror_13740"/>
<dbReference type="AlphaFoldDB" id="V2XBW8"/>
<evidence type="ECO:0000313" key="1">
    <source>
        <dbReference type="EMBL" id="ESK90311.1"/>
    </source>
</evidence>
<name>V2XBW8_MONRO</name>
<organism evidence="1 2">
    <name type="scientific">Moniliophthora roreri (strain MCA 2997)</name>
    <name type="common">Cocoa frosty pod rot fungus</name>
    <name type="synonym">Crinipellis roreri</name>
    <dbReference type="NCBI Taxonomy" id="1381753"/>
    <lineage>
        <taxon>Eukaryota</taxon>
        <taxon>Fungi</taxon>
        <taxon>Dikarya</taxon>
        <taxon>Basidiomycota</taxon>
        <taxon>Agaricomycotina</taxon>
        <taxon>Agaricomycetes</taxon>
        <taxon>Agaricomycetidae</taxon>
        <taxon>Agaricales</taxon>
        <taxon>Marasmiineae</taxon>
        <taxon>Marasmiaceae</taxon>
        <taxon>Moniliophthora</taxon>
    </lineage>
</organism>
<keyword evidence="2" id="KW-1185">Reference proteome</keyword>
<dbReference type="Proteomes" id="UP000017559">
    <property type="component" value="Unassembled WGS sequence"/>
</dbReference>
<comment type="caution">
    <text evidence="1">The sequence shown here is derived from an EMBL/GenBank/DDBJ whole genome shotgun (WGS) entry which is preliminary data.</text>
</comment>
<proteinExistence type="predicted"/>
<gene>
    <name evidence="1" type="ORF">Moror_13740</name>
</gene>
<accession>V2XBW8</accession>
<protein>
    <submittedName>
        <fullName evidence="1">Uncharacterized protein</fullName>
    </submittedName>
</protein>
<evidence type="ECO:0000313" key="2">
    <source>
        <dbReference type="Proteomes" id="UP000017559"/>
    </source>
</evidence>
<reference evidence="1 2" key="1">
    <citation type="journal article" date="2014" name="BMC Genomics">
        <title>Genome and secretome analysis of the hemibiotrophic fungal pathogen, Moniliophthora roreri, which causes frosty pod rot disease of cacao: mechanisms of the biotrophic and necrotrophic phases.</title>
        <authorList>
            <person name="Meinhardt L.W."/>
            <person name="Costa G.G.L."/>
            <person name="Thomazella D.P.T."/>
            <person name="Teixeira P.J.P.L."/>
            <person name="Carazzolle M.F."/>
            <person name="Schuster S.C."/>
            <person name="Carlson J.E."/>
            <person name="Guiltinan M.J."/>
            <person name="Mieczkowski P."/>
            <person name="Farmer A."/>
            <person name="Ramaraj T."/>
            <person name="Crozier J."/>
            <person name="Davis R.E."/>
            <person name="Shao J."/>
            <person name="Melnick R.L."/>
            <person name="Pereira G.A.G."/>
            <person name="Bailey B.A."/>
        </authorList>
    </citation>
    <scope>NUCLEOTIDE SEQUENCE [LARGE SCALE GENOMIC DNA]</scope>
    <source>
        <strain evidence="1 2">MCA 2997</strain>
    </source>
</reference>
<sequence length="90" mass="10417">MAERSDTANSLRVSTCRNYVYLTWVTNPSQTSCSIIWENQNTRMSRLQRDWISYLDGPATALSQHIWLGENLNTARRTLSQLGVVFFMRS</sequence>
<dbReference type="HOGENOM" id="CLU_2441361_0_0_1"/>
<dbReference type="EMBL" id="AWSO01000456">
    <property type="protein sequence ID" value="ESK90311.1"/>
    <property type="molecule type" value="Genomic_DNA"/>
</dbReference>